<accession>A0A7K1GSN4</accession>
<dbReference type="OrthoDB" id="830908at2"/>
<protein>
    <recommendedName>
        <fullName evidence="3">Toxin-antitoxin system YwqK family antitoxin</fullName>
    </recommendedName>
</protein>
<name>A0A7K1GSN4_9FLAO</name>
<organism evidence="1 2">
    <name type="scientific">Myroides pelagicus</name>
    <dbReference type="NCBI Taxonomy" id="270914"/>
    <lineage>
        <taxon>Bacteria</taxon>
        <taxon>Pseudomonadati</taxon>
        <taxon>Bacteroidota</taxon>
        <taxon>Flavobacteriia</taxon>
        <taxon>Flavobacteriales</taxon>
        <taxon>Flavobacteriaceae</taxon>
        <taxon>Myroides</taxon>
    </lineage>
</organism>
<evidence type="ECO:0000313" key="2">
    <source>
        <dbReference type="Proteomes" id="UP000488936"/>
    </source>
</evidence>
<reference evidence="1 2" key="1">
    <citation type="journal article" date="2006" name="Int. J. Syst. Evol. Microbiol.">
        <title>Myroides pelagicus sp. nov., isolated from seawater in Thailand.</title>
        <authorList>
            <person name="Yoon J."/>
            <person name="Maneerat S."/>
            <person name="Kawai F."/>
            <person name="Yokota A."/>
        </authorList>
    </citation>
    <scope>NUCLEOTIDE SEQUENCE [LARGE SCALE GENOMIC DNA]</scope>
    <source>
        <strain evidence="1 2">SM1T</strain>
    </source>
</reference>
<keyword evidence="2" id="KW-1185">Reference proteome</keyword>
<dbReference type="RefSeq" id="WP_155036836.1">
    <property type="nucleotide sequence ID" value="NZ_JBHTIG010000048.1"/>
</dbReference>
<dbReference type="EMBL" id="WMJY01000045">
    <property type="protein sequence ID" value="MTH30864.1"/>
    <property type="molecule type" value="Genomic_DNA"/>
</dbReference>
<dbReference type="Proteomes" id="UP000488936">
    <property type="component" value="Unassembled WGS sequence"/>
</dbReference>
<proteinExistence type="predicted"/>
<dbReference type="AlphaFoldDB" id="A0A7K1GSN4"/>
<gene>
    <name evidence="1" type="ORF">GJV77_13335</name>
</gene>
<sequence>MNILKKTLNLIVLLTLSTQAQIVKDTLYTNDYYGRSVDRESVEEKYFIVIDKGGKEDGEIAIYEKQGNRLIGKGIGHLENNRLVYQGELVINPYKKNKPIVFYHGENGVLERVKTSDFFTDKEYVMEFKNKDPFHGEVVYSEGSSVIYTKLIQGKYTKTIEVNQADKDNYQVGIYNEEGSLVKKEYVDKQKGIYYEVTYKDCCPVDGTDVGLLKYRGFIVDNVQTYKAGEVVAGESFYSNGQVKQKTEIIGTEKIEETFDKQGNLLGTYRHSFSGDQLIIQREGTYYYFGYGEDRDRITEIMVYKDNKRVKREEVLSQIRGGIHKSVTYYNEYEGIDKIVYYDKENQLISTLNYQHYSPYQGTEYTDNEIVTYQNGKKTDYTKFYYLNNQVFEQHIGNQSTFYDKQGNVIGKASYHIDERGRYKAYSGTVYEIYLNALLNQYRYKDGVLEYRGEYQRNSEESNEDYLKEEVFLVNGIKSKEVQYHKKSHKPKKISYYIPSGSSYRLDRVISYDQEGKEIGTYNYQTKTGTKVLYYTDVDVRSIEKYEDDKLLHRKYYSPKEGNTILFGDDLNAGYYLQSEIDYFKEGTFYDQDGQVLSKAIFKDGRPYDGTIYKNSYGNWQVTPYKQGNKDGVEMIYDKYVKPAYLSEKFYYTKGQLTKKEGFKKEKLISEKHYKDGQVHGIDAEYKLNGDIVYKMEYKEGKPYQGEKLQYYYDYSRLLTYDKGKLIRIDYNQVDENNNYSILIAKDLIDNNRVNRTIYKPNGDFYCKYSLLDYQLDGTCVYYEDNSPKYTASFEKGEFISGTVLFFAPIKDDYYGRWNKEEPTTYTKLQLEGNKIVYQIYDLATNELDYSFSGKIEKANKRLDPFMNQAEIKYSDLYGLTKMNSMFNSLY</sequence>
<evidence type="ECO:0000313" key="1">
    <source>
        <dbReference type="EMBL" id="MTH30864.1"/>
    </source>
</evidence>
<comment type="caution">
    <text evidence="1">The sequence shown here is derived from an EMBL/GenBank/DDBJ whole genome shotgun (WGS) entry which is preliminary data.</text>
</comment>
<evidence type="ECO:0008006" key="3">
    <source>
        <dbReference type="Google" id="ProtNLM"/>
    </source>
</evidence>